<gene>
    <name evidence="3" type="ORF">CLV71_11917</name>
</gene>
<dbReference type="Proteomes" id="UP000294927">
    <property type="component" value="Unassembled WGS sequence"/>
</dbReference>
<dbReference type="EMBL" id="SOCP01000019">
    <property type="protein sequence ID" value="TDV41695.1"/>
    <property type="molecule type" value="Genomic_DNA"/>
</dbReference>
<evidence type="ECO:0000313" key="4">
    <source>
        <dbReference type="Proteomes" id="UP000294927"/>
    </source>
</evidence>
<feature type="compositionally biased region" description="Basic and acidic residues" evidence="1">
    <location>
        <begin position="132"/>
        <end position="143"/>
    </location>
</feature>
<evidence type="ECO:0000313" key="3">
    <source>
        <dbReference type="EMBL" id="TDV41695.1"/>
    </source>
</evidence>
<dbReference type="RefSeq" id="WP_133907507.1">
    <property type="nucleotide sequence ID" value="NZ_SOCP01000019.1"/>
</dbReference>
<keyword evidence="2" id="KW-0812">Transmembrane</keyword>
<organism evidence="3 4">
    <name type="scientific">Actinophytocola oryzae</name>
    <dbReference type="NCBI Taxonomy" id="502181"/>
    <lineage>
        <taxon>Bacteria</taxon>
        <taxon>Bacillati</taxon>
        <taxon>Actinomycetota</taxon>
        <taxon>Actinomycetes</taxon>
        <taxon>Pseudonocardiales</taxon>
        <taxon>Pseudonocardiaceae</taxon>
    </lineage>
</organism>
<feature type="transmembrane region" description="Helical" evidence="2">
    <location>
        <begin position="16"/>
        <end position="32"/>
    </location>
</feature>
<keyword evidence="2" id="KW-1133">Transmembrane helix</keyword>
<sequence>MTEPARSRERATAEEWARRTCTLVVAGVAAYASYQHQREYARVGGSDAVGAALWPLSVDGLLVLATVGVLRAERLTRRGRIAVWLSFWLGIAVSLAANISAAPTLTWQPVLVAGWPPVALLLAVELLAHGPRSREHTENEHAASETGGVASIEVRDGETENESGGETAQVINLAGVSSHHGSAVEPTAQEVMWEHYLREQALGRIPTGAELDRVAGTNNYGRTVLRQWRTDGRIPQADQGQRRRGGVG</sequence>
<comment type="caution">
    <text evidence="3">The sequence shown here is derived from an EMBL/GenBank/DDBJ whole genome shotgun (WGS) entry which is preliminary data.</text>
</comment>
<feature type="transmembrane region" description="Helical" evidence="2">
    <location>
        <begin position="82"/>
        <end position="101"/>
    </location>
</feature>
<keyword evidence="4" id="KW-1185">Reference proteome</keyword>
<feature type="region of interest" description="Disordered" evidence="1">
    <location>
        <begin position="132"/>
        <end position="164"/>
    </location>
</feature>
<feature type="transmembrane region" description="Helical" evidence="2">
    <location>
        <begin position="52"/>
        <end position="70"/>
    </location>
</feature>
<name>A0A4R7V1H6_9PSEU</name>
<reference evidence="3 4" key="1">
    <citation type="submission" date="2019-03" db="EMBL/GenBank/DDBJ databases">
        <title>Genomic Encyclopedia of Archaeal and Bacterial Type Strains, Phase II (KMG-II): from individual species to whole genera.</title>
        <authorList>
            <person name="Goeker M."/>
        </authorList>
    </citation>
    <scope>NUCLEOTIDE SEQUENCE [LARGE SCALE GENOMIC DNA]</scope>
    <source>
        <strain evidence="3 4">DSM 45499</strain>
    </source>
</reference>
<accession>A0A4R7V1H6</accession>
<dbReference type="Pfam" id="PF10935">
    <property type="entry name" value="DUF2637"/>
    <property type="match status" value="1"/>
</dbReference>
<proteinExistence type="predicted"/>
<protein>
    <submittedName>
        <fullName evidence="3">Uncharacterized protein DUF2637</fullName>
    </submittedName>
</protein>
<evidence type="ECO:0000256" key="1">
    <source>
        <dbReference type="SAM" id="MobiDB-lite"/>
    </source>
</evidence>
<evidence type="ECO:0000256" key="2">
    <source>
        <dbReference type="SAM" id="Phobius"/>
    </source>
</evidence>
<keyword evidence="2" id="KW-0472">Membrane</keyword>
<dbReference type="OrthoDB" id="4541349at2"/>
<dbReference type="AlphaFoldDB" id="A0A4R7V1H6"/>
<dbReference type="InterPro" id="IPR021235">
    <property type="entry name" value="DUF2637"/>
</dbReference>